<dbReference type="GO" id="GO:0019748">
    <property type="term" value="P:secondary metabolic process"/>
    <property type="evidence" value="ECO:0007669"/>
    <property type="project" value="TreeGrafter"/>
</dbReference>
<name>A0A9Q8LIR7_PASFU</name>
<dbReference type="SUPFAM" id="SSF51556">
    <property type="entry name" value="Metallo-dependent hydrolases"/>
    <property type="match status" value="1"/>
</dbReference>
<sequence>MPAHRDCCASRDTINQDAPFRIDFHTHIMPSKLPDMGTGDNWPNMRPNAEDSGKVDMFVGNTFFRTVEPNCFDAVARIAEMDKSNVDVQVLSTVPVLFCYDKPVEPAIRFARFLNDDIARLCDEHPTRFIGLGTVPLQDVKAAIVEMRRCKEMGLQGIEIGTTIGDVNLDDRRLNPFWQACEALEMPLFVHPLGYALPAENSKRWSRYWSSWLVGMPCETALSIHALTSGGVFVKYPKLRMLFAHAGGAFPALLGRIQHGYGCRPDLVATDAANVTPTEHLCDRDNIWVDSLVHDPDLLEYLVKKMGPDRIVMGSDFSFPLGEMPEAGNMLAADDHLSSFLCRQDRAKMLSSNALRFLDLDRDPRWLHVIQ</sequence>
<proteinExistence type="inferred from homology"/>
<evidence type="ECO:0000259" key="12">
    <source>
        <dbReference type="Pfam" id="PF04909"/>
    </source>
</evidence>
<dbReference type="GeneID" id="71986031"/>
<keyword evidence="14" id="KW-1185">Reference proteome</keyword>
<evidence type="ECO:0000256" key="10">
    <source>
        <dbReference type="ARBA" id="ARBA00031120"/>
    </source>
</evidence>
<evidence type="ECO:0000256" key="9">
    <source>
        <dbReference type="ARBA" id="ARBA00023239"/>
    </source>
</evidence>
<reference evidence="13" key="2">
    <citation type="journal article" date="2022" name="Microb. Genom.">
        <title>A chromosome-scale genome assembly of the tomato pathogen Cladosporium fulvum reveals a compartmentalized genome architecture and the presence of a dispensable chromosome.</title>
        <authorList>
            <person name="Zaccaron A.Z."/>
            <person name="Chen L.H."/>
            <person name="Samaras A."/>
            <person name="Stergiopoulos I."/>
        </authorList>
    </citation>
    <scope>NUCLEOTIDE SEQUENCE</scope>
    <source>
        <strain evidence="13">Race5_Kim</strain>
    </source>
</reference>
<dbReference type="OrthoDB" id="2832284at2759"/>
<gene>
    <name evidence="13" type="ORF">CLAFUR5_06153</name>
</gene>
<dbReference type="KEGG" id="ffu:CLAFUR5_06153"/>
<evidence type="ECO:0000256" key="2">
    <source>
        <dbReference type="ARBA" id="ARBA00005871"/>
    </source>
</evidence>
<comment type="subunit">
    <text evidence="3">Monomer.</text>
</comment>
<evidence type="ECO:0000256" key="3">
    <source>
        <dbReference type="ARBA" id="ARBA00011245"/>
    </source>
</evidence>
<dbReference type="InterPro" id="IPR006680">
    <property type="entry name" value="Amidohydro-rel"/>
</dbReference>
<keyword evidence="9 11" id="KW-0456">Lyase</keyword>
<dbReference type="GO" id="GO:0001760">
    <property type="term" value="F:aminocarboxymuconate-semialdehyde decarboxylase activity"/>
    <property type="evidence" value="ECO:0007669"/>
    <property type="project" value="UniProtKB-EC"/>
</dbReference>
<keyword evidence="8" id="KW-0862">Zinc</keyword>
<evidence type="ECO:0000256" key="4">
    <source>
        <dbReference type="ARBA" id="ARBA00012365"/>
    </source>
</evidence>
<dbReference type="Pfam" id="PF04909">
    <property type="entry name" value="Amidohydro_2"/>
    <property type="match status" value="1"/>
</dbReference>
<evidence type="ECO:0000313" key="14">
    <source>
        <dbReference type="Proteomes" id="UP000756132"/>
    </source>
</evidence>
<evidence type="ECO:0000256" key="11">
    <source>
        <dbReference type="RuleBase" id="RU366045"/>
    </source>
</evidence>
<dbReference type="GO" id="GO:0046872">
    <property type="term" value="F:metal ion binding"/>
    <property type="evidence" value="ECO:0007669"/>
    <property type="project" value="UniProtKB-KW"/>
</dbReference>
<dbReference type="InterPro" id="IPR032466">
    <property type="entry name" value="Metal_Hydrolase"/>
</dbReference>
<dbReference type="GO" id="GO:0005829">
    <property type="term" value="C:cytosol"/>
    <property type="evidence" value="ECO:0007669"/>
    <property type="project" value="TreeGrafter"/>
</dbReference>
<dbReference type="PANTHER" id="PTHR21240">
    <property type="entry name" value="2-AMINO-3-CARBOXYLMUCONATE-6-SEMIALDEHYDE DECARBOXYLASE"/>
    <property type="match status" value="1"/>
</dbReference>
<keyword evidence="7 11" id="KW-0210">Decarboxylase</keyword>
<comment type="pathway">
    <text evidence="1">Secondary metabolite metabolism; quinolate metabolism.</text>
</comment>
<dbReference type="Gene3D" id="3.20.20.140">
    <property type="entry name" value="Metal-dependent hydrolases"/>
    <property type="match status" value="1"/>
</dbReference>
<dbReference type="Proteomes" id="UP000756132">
    <property type="component" value="Chromosome 5"/>
</dbReference>
<dbReference type="PANTHER" id="PTHR21240:SF27">
    <property type="entry name" value="2-AMINO-3-CARBOXYMUCONATE-6-SEMIALDEHYDE DECARBOXYLASE"/>
    <property type="match status" value="1"/>
</dbReference>
<reference evidence="13" key="1">
    <citation type="submission" date="2021-12" db="EMBL/GenBank/DDBJ databases">
        <authorList>
            <person name="Zaccaron A."/>
            <person name="Stergiopoulos I."/>
        </authorList>
    </citation>
    <scope>NUCLEOTIDE SEQUENCE</scope>
    <source>
        <strain evidence="13">Race5_Kim</strain>
    </source>
</reference>
<dbReference type="RefSeq" id="XP_047762762.1">
    <property type="nucleotide sequence ID" value="XM_047905301.1"/>
</dbReference>
<dbReference type="EC" id="4.1.1.45" evidence="4"/>
<evidence type="ECO:0000313" key="13">
    <source>
        <dbReference type="EMBL" id="UJO18396.1"/>
    </source>
</evidence>
<dbReference type="InterPro" id="IPR032465">
    <property type="entry name" value="ACMSD"/>
</dbReference>
<evidence type="ECO:0000256" key="6">
    <source>
        <dbReference type="ARBA" id="ARBA00022723"/>
    </source>
</evidence>
<dbReference type="EMBL" id="CP090167">
    <property type="protein sequence ID" value="UJO18396.1"/>
    <property type="molecule type" value="Genomic_DNA"/>
</dbReference>
<dbReference type="AlphaFoldDB" id="A0A9Q8LIR7"/>
<evidence type="ECO:0000256" key="8">
    <source>
        <dbReference type="ARBA" id="ARBA00022833"/>
    </source>
</evidence>
<accession>A0A9Q8LIR7</accession>
<organism evidence="13 14">
    <name type="scientific">Passalora fulva</name>
    <name type="common">Tomato leaf mold</name>
    <name type="synonym">Cladosporium fulvum</name>
    <dbReference type="NCBI Taxonomy" id="5499"/>
    <lineage>
        <taxon>Eukaryota</taxon>
        <taxon>Fungi</taxon>
        <taxon>Dikarya</taxon>
        <taxon>Ascomycota</taxon>
        <taxon>Pezizomycotina</taxon>
        <taxon>Dothideomycetes</taxon>
        <taxon>Dothideomycetidae</taxon>
        <taxon>Mycosphaerellales</taxon>
        <taxon>Mycosphaerellaceae</taxon>
        <taxon>Fulvia</taxon>
    </lineage>
</organism>
<dbReference type="GO" id="GO:0016787">
    <property type="term" value="F:hydrolase activity"/>
    <property type="evidence" value="ECO:0007669"/>
    <property type="project" value="InterPro"/>
</dbReference>
<evidence type="ECO:0000256" key="5">
    <source>
        <dbReference type="ARBA" id="ARBA00021214"/>
    </source>
</evidence>
<keyword evidence="6" id="KW-0479">Metal-binding</keyword>
<comment type="similarity">
    <text evidence="2">Belongs to the metallo-dependent hydrolases superfamily. ACMSD family.</text>
</comment>
<feature type="domain" description="Amidohydrolase-related" evidence="12">
    <location>
        <begin position="22"/>
        <end position="360"/>
    </location>
</feature>
<evidence type="ECO:0000256" key="1">
    <source>
        <dbReference type="ARBA" id="ARBA00005079"/>
    </source>
</evidence>
<evidence type="ECO:0000256" key="7">
    <source>
        <dbReference type="ARBA" id="ARBA00022793"/>
    </source>
</evidence>
<protein>
    <recommendedName>
        <fullName evidence="5">2-amino-3-carboxymuconate-6-semialdehyde decarboxylase</fullName>
        <ecNumber evidence="4">4.1.1.45</ecNumber>
    </recommendedName>
    <alternativeName>
        <fullName evidence="10">Picolinate carboxylase</fullName>
    </alternativeName>
</protein>